<feature type="compositionally biased region" description="Polar residues" evidence="1">
    <location>
        <begin position="128"/>
        <end position="137"/>
    </location>
</feature>
<accession>A0A2U1Q605</accession>
<comment type="caution">
    <text evidence="2">The sequence shown here is derived from an EMBL/GenBank/DDBJ whole genome shotgun (WGS) entry which is preliminary data.</text>
</comment>
<keyword evidence="3" id="KW-1185">Reference proteome</keyword>
<sequence>MRGRLSSKQGRSQRVEGSMDTDKVIESKDEPRLSGSYIRSLVKHLTTATSKDPLDSDGQLAQNVTQNGECLNDVSNTEKQGMSTPPPQHKKQVRRRLHTSKPYQERLLNMAEARREIVTALKFHRASMKQQESSSAAHNHDLKPNQYQSLGYDKKSKSRKIPSLYPSNNNTTTTATSSYSSLSFEPSLPSYWPISTMAPPPPPPPPESCYENLNFVLPSQTLGLNLNFQNFQNLETNLYHKPMSIYSPSSSSSTPEVEKPVLSSSSGLHHAMDDEEMEEIRSLGEQHQIVWNDTVNLVSSARWCSFLKNMEIEADESDEYDKLRQFDDQVMEFPSWLINANESSCLEQHFDDRFSDTYFQDPALPCMDIGEIEAMDDEWLA</sequence>
<feature type="compositionally biased region" description="Low complexity" evidence="1">
    <location>
        <begin position="167"/>
        <end position="182"/>
    </location>
</feature>
<dbReference type="AlphaFoldDB" id="A0A2U1Q605"/>
<feature type="region of interest" description="Disordered" evidence="1">
    <location>
        <begin position="247"/>
        <end position="267"/>
    </location>
</feature>
<gene>
    <name evidence="2" type="ORF">CTI12_AA070300</name>
</gene>
<evidence type="ECO:0000313" key="3">
    <source>
        <dbReference type="Proteomes" id="UP000245207"/>
    </source>
</evidence>
<feature type="region of interest" description="Disordered" evidence="1">
    <location>
        <begin position="71"/>
        <end position="103"/>
    </location>
</feature>
<feature type="region of interest" description="Disordered" evidence="1">
    <location>
        <begin position="1"/>
        <end position="35"/>
    </location>
</feature>
<feature type="compositionally biased region" description="Basic and acidic residues" evidence="1">
    <location>
        <begin position="20"/>
        <end position="32"/>
    </location>
</feature>
<protein>
    <recommendedName>
        <fullName evidence="4">Hydroxyproline-rich glycoprotein family protein</fullName>
    </recommendedName>
</protein>
<name>A0A2U1Q605_ARTAN</name>
<dbReference type="Proteomes" id="UP000245207">
    <property type="component" value="Unassembled WGS sequence"/>
</dbReference>
<feature type="region of interest" description="Disordered" evidence="1">
    <location>
        <begin position="128"/>
        <end position="182"/>
    </location>
</feature>
<dbReference type="PANTHER" id="PTHR37256">
    <property type="entry name" value="E1A-BINDING PROTEIN P400-LIKE"/>
    <property type="match status" value="1"/>
</dbReference>
<feature type="compositionally biased region" description="Polar residues" evidence="1">
    <location>
        <begin position="1"/>
        <end position="12"/>
    </location>
</feature>
<proteinExistence type="predicted"/>
<reference evidence="2 3" key="1">
    <citation type="journal article" date="2018" name="Mol. Plant">
        <title>The genome of Artemisia annua provides insight into the evolution of Asteraceae family and artemisinin biosynthesis.</title>
        <authorList>
            <person name="Shen Q."/>
            <person name="Zhang L."/>
            <person name="Liao Z."/>
            <person name="Wang S."/>
            <person name="Yan T."/>
            <person name="Shi P."/>
            <person name="Liu M."/>
            <person name="Fu X."/>
            <person name="Pan Q."/>
            <person name="Wang Y."/>
            <person name="Lv Z."/>
            <person name="Lu X."/>
            <person name="Zhang F."/>
            <person name="Jiang W."/>
            <person name="Ma Y."/>
            <person name="Chen M."/>
            <person name="Hao X."/>
            <person name="Li L."/>
            <person name="Tang Y."/>
            <person name="Lv G."/>
            <person name="Zhou Y."/>
            <person name="Sun X."/>
            <person name="Brodelius P.E."/>
            <person name="Rose J.K.C."/>
            <person name="Tang K."/>
        </authorList>
    </citation>
    <scope>NUCLEOTIDE SEQUENCE [LARGE SCALE GENOMIC DNA]</scope>
    <source>
        <strain evidence="3">cv. Huhao1</strain>
        <tissue evidence="2">Leaf</tissue>
    </source>
</reference>
<evidence type="ECO:0008006" key="4">
    <source>
        <dbReference type="Google" id="ProtNLM"/>
    </source>
</evidence>
<organism evidence="2 3">
    <name type="scientific">Artemisia annua</name>
    <name type="common">Sweet wormwood</name>
    <dbReference type="NCBI Taxonomy" id="35608"/>
    <lineage>
        <taxon>Eukaryota</taxon>
        <taxon>Viridiplantae</taxon>
        <taxon>Streptophyta</taxon>
        <taxon>Embryophyta</taxon>
        <taxon>Tracheophyta</taxon>
        <taxon>Spermatophyta</taxon>
        <taxon>Magnoliopsida</taxon>
        <taxon>eudicotyledons</taxon>
        <taxon>Gunneridae</taxon>
        <taxon>Pentapetalae</taxon>
        <taxon>asterids</taxon>
        <taxon>campanulids</taxon>
        <taxon>Asterales</taxon>
        <taxon>Asteraceae</taxon>
        <taxon>Asteroideae</taxon>
        <taxon>Anthemideae</taxon>
        <taxon>Artemisiinae</taxon>
        <taxon>Artemisia</taxon>
    </lineage>
</organism>
<dbReference type="EMBL" id="PKPP01000385">
    <property type="protein sequence ID" value="PWA93436.1"/>
    <property type="molecule type" value="Genomic_DNA"/>
</dbReference>
<dbReference type="PANTHER" id="PTHR37256:SF1">
    <property type="entry name" value="MYB-LIKE PROTEIN A"/>
    <property type="match status" value="1"/>
</dbReference>
<feature type="compositionally biased region" description="Basic residues" evidence="1">
    <location>
        <begin position="88"/>
        <end position="99"/>
    </location>
</feature>
<evidence type="ECO:0000256" key="1">
    <source>
        <dbReference type="SAM" id="MobiDB-lite"/>
    </source>
</evidence>
<feature type="compositionally biased region" description="Polar residues" evidence="1">
    <location>
        <begin position="71"/>
        <end position="83"/>
    </location>
</feature>
<evidence type="ECO:0000313" key="2">
    <source>
        <dbReference type="EMBL" id="PWA93436.1"/>
    </source>
</evidence>
<dbReference type="OrthoDB" id="692030at2759"/>